<name>A0ABN8QL35_9CNID</name>
<dbReference type="Gene3D" id="1.20.1070.10">
    <property type="entry name" value="Rhodopsin 7-helix transmembrane proteins"/>
    <property type="match status" value="1"/>
</dbReference>
<keyword evidence="3 6" id="KW-0812">Transmembrane</keyword>
<proteinExistence type="predicted"/>
<sequence length="385" mass="43973">MACMVENENEHGKETITFLYKFVKGACPKSYGFNAAGLAGIPDEVTSVAIKKARQFEESVERVKLFRFCESRLHELEELVERQEKFMKIFCVLNLVFSLMAVIGNFLLIRALWEASSITTNIKKLFLSLAFSDLAVGLFSQLCFGVLIAIMLNSTSTEEIPFCPTVLNASYFLIFCFLSASFLNITAIAIDRLLAIWLHLRYRELVTPKRVVVALVSIWSTSWVGAVILLLLPQYVRTVFAVANFAGFLLMTVAYGHLYKAVRYHQNQIQTQLQLQNSHAAELLREKKACYNALFVYAVFLACFLPVLTSTTLLTFQNLRGVSFLLYDHVAVFLALLNSSLDPVVYYWRCREIRENVKNTVKKVFLFTKEKHKVNVNNNMHIHRI</sequence>
<feature type="transmembrane region" description="Helical" evidence="6">
    <location>
        <begin position="171"/>
        <end position="190"/>
    </location>
</feature>
<feature type="domain" description="G-protein coupled receptors family 1 profile" evidence="7">
    <location>
        <begin position="104"/>
        <end position="346"/>
    </location>
</feature>
<dbReference type="SUPFAM" id="SSF81321">
    <property type="entry name" value="Family A G protein-coupled receptor-like"/>
    <property type="match status" value="1"/>
</dbReference>
<keyword evidence="9" id="KW-1185">Reference proteome</keyword>
<evidence type="ECO:0000256" key="1">
    <source>
        <dbReference type="ARBA" id="ARBA00004651"/>
    </source>
</evidence>
<comment type="caution">
    <text evidence="8">The sequence shown here is derived from an EMBL/GenBank/DDBJ whole genome shotgun (WGS) entry which is preliminary data.</text>
</comment>
<feature type="transmembrane region" description="Helical" evidence="6">
    <location>
        <begin position="125"/>
        <end position="151"/>
    </location>
</feature>
<feature type="transmembrane region" description="Helical" evidence="6">
    <location>
        <begin position="238"/>
        <end position="258"/>
    </location>
</feature>
<evidence type="ECO:0000256" key="2">
    <source>
        <dbReference type="ARBA" id="ARBA00022475"/>
    </source>
</evidence>
<feature type="transmembrane region" description="Helical" evidence="6">
    <location>
        <begin position="294"/>
        <end position="314"/>
    </location>
</feature>
<dbReference type="InterPro" id="IPR027417">
    <property type="entry name" value="P-loop_NTPase"/>
</dbReference>
<comment type="subcellular location">
    <subcellularLocation>
        <location evidence="1">Cell membrane</location>
        <topology evidence="1">Multi-pass membrane protein</topology>
    </subcellularLocation>
</comment>
<dbReference type="Gene3D" id="3.40.50.300">
    <property type="entry name" value="P-loop containing nucleotide triphosphate hydrolases"/>
    <property type="match status" value="1"/>
</dbReference>
<dbReference type="EMBL" id="CALNXK010000137">
    <property type="protein sequence ID" value="CAH3166594.1"/>
    <property type="molecule type" value="Genomic_DNA"/>
</dbReference>
<dbReference type="PROSITE" id="PS50262">
    <property type="entry name" value="G_PROTEIN_RECEP_F1_2"/>
    <property type="match status" value="1"/>
</dbReference>
<dbReference type="Proteomes" id="UP001159405">
    <property type="component" value="Unassembled WGS sequence"/>
</dbReference>
<evidence type="ECO:0000256" key="5">
    <source>
        <dbReference type="ARBA" id="ARBA00023136"/>
    </source>
</evidence>
<dbReference type="InterPro" id="IPR017452">
    <property type="entry name" value="GPCR_Rhodpsn_7TM"/>
</dbReference>
<protein>
    <recommendedName>
        <fullName evidence="7">G-protein coupled receptors family 1 profile domain-containing protein</fullName>
    </recommendedName>
</protein>
<feature type="transmembrane region" description="Helical" evidence="6">
    <location>
        <begin position="86"/>
        <end position="113"/>
    </location>
</feature>
<feature type="transmembrane region" description="Helical" evidence="6">
    <location>
        <begin position="326"/>
        <end position="348"/>
    </location>
</feature>
<dbReference type="CDD" id="cd00637">
    <property type="entry name" value="7tm_classA_rhodopsin-like"/>
    <property type="match status" value="1"/>
</dbReference>
<evidence type="ECO:0000256" key="6">
    <source>
        <dbReference type="SAM" id="Phobius"/>
    </source>
</evidence>
<evidence type="ECO:0000256" key="3">
    <source>
        <dbReference type="ARBA" id="ARBA00022692"/>
    </source>
</evidence>
<dbReference type="InterPro" id="IPR000276">
    <property type="entry name" value="GPCR_Rhodpsn"/>
</dbReference>
<evidence type="ECO:0000313" key="9">
    <source>
        <dbReference type="Proteomes" id="UP001159405"/>
    </source>
</evidence>
<dbReference type="PRINTS" id="PR00237">
    <property type="entry name" value="GPCRRHODOPSN"/>
</dbReference>
<keyword evidence="4 6" id="KW-1133">Transmembrane helix</keyword>
<gene>
    <name evidence="8" type="ORF">PLOB_00007748</name>
</gene>
<dbReference type="SMART" id="SM01381">
    <property type="entry name" value="7TM_GPCR_Srsx"/>
    <property type="match status" value="1"/>
</dbReference>
<feature type="transmembrane region" description="Helical" evidence="6">
    <location>
        <begin position="211"/>
        <end position="232"/>
    </location>
</feature>
<dbReference type="Pfam" id="PF00001">
    <property type="entry name" value="7tm_1"/>
    <property type="match status" value="2"/>
</dbReference>
<organism evidence="8 9">
    <name type="scientific">Porites lobata</name>
    <dbReference type="NCBI Taxonomy" id="104759"/>
    <lineage>
        <taxon>Eukaryota</taxon>
        <taxon>Metazoa</taxon>
        <taxon>Cnidaria</taxon>
        <taxon>Anthozoa</taxon>
        <taxon>Hexacorallia</taxon>
        <taxon>Scleractinia</taxon>
        <taxon>Fungiina</taxon>
        <taxon>Poritidae</taxon>
        <taxon>Porites</taxon>
    </lineage>
</organism>
<dbReference type="PANTHER" id="PTHR22750">
    <property type="entry name" value="G-PROTEIN COUPLED RECEPTOR"/>
    <property type="match status" value="1"/>
</dbReference>
<accession>A0ABN8QL35</accession>
<evidence type="ECO:0000259" key="7">
    <source>
        <dbReference type="PROSITE" id="PS50262"/>
    </source>
</evidence>
<keyword evidence="2" id="KW-1003">Cell membrane</keyword>
<keyword evidence="5 6" id="KW-0472">Membrane</keyword>
<reference evidence="8 9" key="1">
    <citation type="submission" date="2022-05" db="EMBL/GenBank/DDBJ databases">
        <authorList>
            <consortium name="Genoscope - CEA"/>
            <person name="William W."/>
        </authorList>
    </citation>
    <scope>NUCLEOTIDE SEQUENCE [LARGE SCALE GENOMIC DNA]</scope>
</reference>
<evidence type="ECO:0000313" key="8">
    <source>
        <dbReference type="EMBL" id="CAH3166594.1"/>
    </source>
</evidence>
<evidence type="ECO:0000256" key="4">
    <source>
        <dbReference type="ARBA" id="ARBA00022989"/>
    </source>
</evidence>